<accession>A0A6L5YRV7</accession>
<dbReference type="Gene3D" id="1.10.150.20">
    <property type="entry name" value="5' to 3' exonuclease, C-terminal subdomain"/>
    <property type="match status" value="2"/>
</dbReference>
<dbReference type="InterPro" id="IPR020045">
    <property type="entry name" value="DNA_polI_H3TH"/>
</dbReference>
<comment type="subunit">
    <text evidence="16">Single-chain monomer with multiple functions.</text>
</comment>
<dbReference type="CDD" id="cd06140">
    <property type="entry name" value="DNA_polA_I_Bacillus_like_exo"/>
    <property type="match status" value="1"/>
</dbReference>
<evidence type="ECO:0000256" key="15">
    <source>
        <dbReference type="NCBIfam" id="TIGR00593"/>
    </source>
</evidence>
<comment type="catalytic activity">
    <reaction evidence="14 16">
        <text>DNA(n) + a 2'-deoxyribonucleoside 5'-triphosphate = DNA(n+1) + diphosphate</text>
        <dbReference type="Rhea" id="RHEA:22508"/>
        <dbReference type="Rhea" id="RHEA-COMP:17339"/>
        <dbReference type="Rhea" id="RHEA-COMP:17340"/>
        <dbReference type="ChEBI" id="CHEBI:33019"/>
        <dbReference type="ChEBI" id="CHEBI:61560"/>
        <dbReference type="ChEBI" id="CHEBI:173112"/>
        <dbReference type="EC" id="2.7.7.7"/>
    </reaction>
</comment>
<dbReference type="InterPro" id="IPR001098">
    <property type="entry name" value="DNA-dir_DNA_pol_A_palm_dom"/>
</dbReference>
<keyword evidence="9 16" id="KW-0378">Hydrolase</keyword>
<keyword evidence="10 16" id="KW-0269">Exonuclease</keyword>
<evidence type="ECO:0000256" key="4">
    <source>
        <dbReference type="ARBA" id="ARBA00022679"/>
    </source>
</evidence>
<keyword evidence="13 16" id="KW-0234">DNA repair</keyword>
<keyword evidence="4 16" id="KW-0808">Transferase</keyword>
<dbReference type="PANTHER" id="PTHR10133:SF27">
    <property type="entry name" value="DNA POLYMERASE NU"/>
    <property type="match status" value="1"/>
</dbReference>
<dbReference type="InterPro" id="IPR029060">
    <property type="entry name" value="PIN-like_dom_sf"/>
</dbReference>
<dbReference type="GO" id="GO:0003887">
    <property type="term" value="F:DNA-directed DNA polymerase activity"/>
    <property type="evidence" value="ECO:0007669"/>
    <property type="project" value="UniProtKB-UniRule"/>
</dbReference>
<dbReference type="InterPro" id="IPR008918">
    <property type="entry name" value="HhH2"/>
</dbReference>
<evidence type="ECO:0000256" key="14">
    <source>
        <dbReference type="ARBA" id="ARBA00049244"/>
    </source>
</evidence>
<dbReference type="Gene3D" id="3.40.50.1010">
    <property type="entry name" value="5'-nuclease"/>
    <property type="match status" value="1"/>
</dbReference>
<dbReference type="GO" id="GO:0006302">
    <property type="term" value="P:double-strand break repair"/>
    <property type="evidence" value="ECO:0007669"/>
    <property type="project" value="TreeGrafter"/>
</dbReference>
<dbReference type="GO" id="GO:0003677">
    <property type="term" value="F:DNA binding"/>
    <property type="evidence" value="ECO:0007669"/>
    <property type="project" value="UniProtKB-UniRule"/>
</dbReference>
<dbReference type="InterPro" id="IPR036397">
    <property type="entry name" value="RNaseH_sf"/>
</dbReference>
<evidence type="ECO:0000313" key="20">
    <source>
        <dbReference type="Proteomes" id="UP000474024"/>
    </source>
</evidence>
<dbReference type="InterPro" id="IPR020046">
    <property type="entry name" value="5-3_exonucl_a-hlix_arch_N"/>
</dbReference>
<dbReference type="FunFam" id="1.20.1060.10:FF:000001">
    <property type="entry name" value="DNA polymerase I"/>
    <property type="match status" value="1"/>
</dbReference>
<feature type="domain" description="5'-3' exonuclease" evidence="17">
    <location>
        <begin position="3"/>
        <end position="264"/>
    </location>
</feature>
<keyword evidence="7" id="KW-0540">Nuclease</keyword>
<protein>
    <recommendedName>
        <fullName evidence="3 15">DNA polymerase I</fullName>
        <ecNumber evidence="2 15">2.7.7.7</ecNumber>
    </recommendedName>
</protein>
<dbReference type="InterPro" id="IPR043502">
    <property type="entry name" value="DNA/RNA_pol_sf"/>
</dbReference>
<proteinExistence type="inferred from homology"/>
<dbReference type="PROSITE" id="PS00447">
    <property type="entry name" value="DNA_POLYMERASE_A"/>
    <property type="match status" value="1"/>
</dbReference>
<evidence type="ECO:0000256" key="5">
    <source>
        <dbReference type="ARBA" id="ARBA00022695"/>
    </source>
</evidence>
<dbReference type="FunFam" id="1.10.150.20:FF:000003">
    <property type="entry name" value="DNA polymerase I"/>
    <property type="match status" value="1"/>
</dbReference>
<dbReference type="GO" id="GO:0006261">
    <property type="term" value="P:DNA-templated DNA replication"/>
    <property type="evidence" value="ECO:0007669"/>
    <property type="project" value="UniProtKB-UniRule"/>
</dbReference>
<evidence type="ECO:0000313" key="19">
    <source>
        <dbReference type="EMBL" id="MST75323.1"/>
    </source>
</evidence>
<dbReference type="Gene3D" id="3.30.70.370">
    <property type="match status" value="1"/>
</dbReference>
<sequence>MSKKLVLIDGHSILNRAFFGLPDLTNAEGVHTNAVYGFLNIMFRILEEEKPDYLTVAFDLSAPTFRHKMFDGYKGTRKPMAPELKEQVPLMKEMLRAMGICIVEKEGFEADDVLGTLSCRGEQEGMEVSVISGDRDLLQLATEHVQIRIPKTKKTGTEIENYYAKDVKERYLVTPKEFIDVKALMGDTSDNIPGVPGIGEKTATALIAQYGSIEAVYEHADEVKPPRASKNIVEFWDQAVMSKTLATIITDADVEYSFDQAELSDIQELYTEDAYVLCKRLEFKNLLGRFQLDSPTINVEEQFQIVKDQKLAEKIWKKAGGKSLAFHLIPAESGKKKEKLQTEPGGQMSLFETGKKEVLSGMTLAFGEEDIYLFLTGQGITSEFLIDAWQNAKASRRISSDLKAELQYCQPAGSIGTEEEWNHYLDMRKGYMDTGIAAYLLNPLKGEYPYEDIASEYLGMMLPSKAELFGKKSFEQMLEEDENTAAKPLCYDVYTAWKASEILEKELKDQGMWELYQNIEMPLVFVLSDMEKQGISIDAQALKEYGSKLAESISVLEHQIYEKAGEQFNINSPKQLGVILFEKLQLPNAKKTKTGYSTSAEVLEKLAPEYPIVSDILSYRQLTKLKSTYADGLANCIADDGKIHTTFNQTITATGRLSSTEPNLQNIPIRIELGKEIRRVFHPEKDFLFVDSDYSQIELRVLASMSGDRQLIDAYRQHSDIHRITASQVFHIPFDEVTPLQRRNAKAVNFGIVYGISSFGLSQDLSISRKEAAEYIERYFATYPKIKEFLDQTVKDAKEKGYTTTLFGRRRPVPELSSSNFMQRSFGERVAMNSPIQGTAADIIKIAMIRVHDRLMKENCRSRLLLQVHDELLVETYKEEKEQVEKILAEEMQGAADLAVCLEIDTESGENWYEAH</sequence>
<dbReference type="Pfam" id="PF01367">
    <property type="entry name" value="5_3_exonuc"/>
    <property type="match status" value="1"/>
</dbReference>
<dbReference type="AlphaFoldDB" id="A0A6L5YRV7"/>
<dbReference type="PANTHER" id="PTHR10133">
    <property type="entry name" value="DNA POLYMERASE I"/>
    <property type="match status" value="1"/>
</dbReference>
<comment type="function">
    <text evidence="16">In addition to polymerase activity, this DNA polymerase exhibits 5'-3' exonuclease activity.</text>
</comment>
<dbReference type="EC" id="2.7.7.7" evidence="2 15"/>
<dbReference type="CDD" id="cd09859">
    <property type="entry name" value="PIN_53EXO"/>
    <property type="match status" value="1"/>
</dbReference>
<evidence type="ECO:0000256" key="7">
    <source>
        <dbReference type="ARBA" id="ARBA00022722"/>
    </source>
</evidence>
<dbReference type="EMBL" id="VUNI01000016">
    <property type="protein sequence ID" value="MST75323.1"/>
    <property type="molecule type" value="Genomic_DNA"/>
</dbReference>
<evidence type="ECO:0000256" key="8">
    <source>
        <dbReference type="ARBA" id="ARBA00022763"/>
    </source>
</evidence>
<dbReference type="SUPFAM" id="SSF47807">
    <property type="entry name" value="5' to 3' exonuclease, C-terminal subdomain"/>
    <property type="match status" value="1"/>
</dbReference>
<keyword evidence="8 16" id="KW-0227">DNA damage</keyword>
<dbReference type="SMART" id="SM00279">
    <property type="entry name" value="HhH2"/>
    <property type="match status" value="1"/>
</dbReference>
<evidence type="ECO:0000259" key="17">
    <source>
        <dbReference type="SMART" id="SM00475"/>
    </source>
</evidence>
<dbReference type="InterPro" id="IPR012337">
    <property type="entry name" value="RNaseH-like_sf"/>
</dbReference>
<dbReference type="InterPro" id="IPR002421">
    <property type="entry name" value="5-3_exonuclease"/>
</dbReference>
<keyword evidence="20" id="KW-1185">Reference proteome</keyword>
<dbReference type="SMART" id="SM00475">
    <property type="entry name" value="53EXOc"/>
    <property type="match status" value="1"/>
</dbReference>
<name>A0A6L5YRV7_9FIRM</name>
<evidence type="ECO:0000256" key="1">
    <source>
        <dbReference type="ARBA" id="ARBA00007705"/>
    </source>
</evidence>
<dbReference type="Gene3D" id="1.20.1060.10">
    <property type="entry name" value="Taq DNA Polymerase, Chain T, domain 4"/>
    <property type="match status" value="1"/>
</dbReference>
<dbReference type="SUPFAM" id="SSF53098">
    <property type="entry name" value="Ribonuclease H-like"/>
    <property type="match status" value="1"/>
</dbReference>
<comment type="caution">
    <text evidence="19">The sequence shown here is derived from an EMBL/GenBank/DDBJ whole genome shotgun (WGS) entry which is preliminary data.</text>
</comment>
<dbReference type="InterPro" id="IPR019760">
    <property type="entry name" value="DNA-dir_DNA_pol_A_CS"/>
</dbReference>
<keyword evidence="6 16" id="KW-0235">DNA replication</keyword>
<evidence type="ECO:0000256" key="12">
    <source>
        <dbReference type="ARBA" id="ARBA00023125"/>
    </source>
</evidence>
<evidence type="ECO:0000256" key="11">
    <source>
        <dbReference type="ARBA" id="ARBA00022932"/>
    </source>
</evidence>
<keyword evidence="12 16" id="KW-0238">DNA-binding</keyword>
<evidence type="ECO:0000256" key="3">
    <source>
        <dbReference type="ARBA" id="ARBA00020311"/>
    </source>
</evidence>
<dbReference type="Pfam" id="PF02739">
    <property type="entry name" value="5_3_exonuc_N"/>
    <property type="match status" value="1"/>
</dbReference>
<comment type="similarity">
    <text evidence="1 16">Belongs to the DNA polymerase type-A family.</text>
</comment>
<evidence type="ECO:0000256" key="13">
    <source>
        <dbReference type="ARBA" id="ARBA00023204"/>
    </source>
</evidence>
<dbReference type="PRINTS" id="PR00868">
    <property type="entry name" value="DNAPOLI"/>
</dbReference>
<evidence type="ECO:0000259" key="18">
    <source>
        <dbReference type="SMART" id="SM00482"/>
    </source>
</evidence>
<evidence type="ECO:0000256" key="9">
    <source>
        <dbReference type="ARBA" id="ARBA00022801"/>
    </source>
</evidence>
<dbReference type="Proteomes" id="UP000474024">
    <property type="component" value="Unassembled WGS sequence"/>
</dbReference>
<feature type="domain" description="DNA-directed DNA polymerase family A palm" evidence="18">
    <location>
        <begin position="674"/>
        <end position="880"/>
    </location>
</feature>
<dbReference type="SMART" id="SM00482">
    <property type="entry name" value="POLAc"/>
    <property type="match status" value="1"/>
</dbReference>
<dbReference type="InterPro" id="IPR018320">
    <property type="entry name" value="DNA_polymerase_1"/>
</dbReference>
<gene>
    <name evidence="16 19" type="primary">polA</name>
    <name evidence="19" type="ORF">FYJ75_09875</name>
</gene>
<dbReference type="Pfam" id="PF00476">
    <property type="entry name" value="DNA_pol_A"/>
    <property type="match status" value="1"/>
</dbReference>
<dbReference type="NCBIfam" id="NF004397">
    <property type="entry name" value="PRK05755.1"/>
    <property type="match status" value="1"/>
</dbReference>
<dbReference type="CDD" id="cd09898">
    <property type="entry name" value="H3TH_53EXO"/>
    <property type="match status" value="1"/>
</dbReference>
<dbReference type="FunFam" id="1.10.150.20:FF:000002">
    <property type="entry name" value="DNA polymerase I"/>
    <property type="match status" value="1"/>
</dbReference>
<dbReference type="InterPro" id="IPR002298">
    <property type="entry name" value="DNA_polymerase_A"/>
</dbReference>
<evidence type="ECO:0000256" key="10">
    <source>
        <dbReference type="ARBA" id="ARBA00022839"/>
    </source>
</evidence>
<dbReference type="CDD" id="cd08637">
    <property type="entry name" value="DNA_pol_A_pol_I_C"/>
    <property type="match status" value="1"/>
</dbReference>
<reference evidence="19 20" key="1">
    <citation type="submission" date="2019-08" db="EMBL/GenBank/DDBJ databases">
        <title>In-depth cultivation of the pig gut microbiome towards novel bacterial diversity and tailored functional studies.</title>
        <authorList>
            <person name="Wylensek D."/>
            <person name="Hitch T.C.A."/>
            <person name="Clavel T."/>
        </authorList>
    </citation>
    <scope>NUCLEOTIDE SEQUENCE [LARGE SCALE GENOMIC DNA]</scope>
    <source>
        <strain evidence="19 20">MUC/MUC-530-WT-4D</strain>
    </source>
</reference>
<keyword evidence="5 16" id="KW-0548">Nucleotidyltransferase</keyword>
<dbReference type="SUPFAM" id="SSF56672">
    <property type="entry name" value="DNA/RNA polymerases"/>
    <property type="match status" value="1"/>
</dbReference>
<dbReference type="GO" id="GO:0008409">
    <property type="term" value="F:5'-3' exonuclease activity"/>
    <property type="evidence" value="ECO:0007669"/>
    <property type="project" value="UniProtKB-UniRule"/>
</dbReference>
<dbReference type="Gene3D" id="3.30.420.10">
    <property type="entry name" value="Ribonuclease H-like superfamily/Ribonuclease H"/>
    <property type="match status" value="1"/>
</dbReference>
<keyword evidence="11 16" id="KW-0239">DNA-directed DNA polymerase</keyword>
<evidence type="ECO:0000256" key="16">
    <source>
        <dbReference type="RuleBase" id="RU004460"/>
    </source>
</evidence>
<organism evidence="19 20">
    <name type="scientific">Roseburia porci</name>
    <dbReference type="NCBI Taxonomy" id="2605790"/>
    <lineage>
        <taxon>Bacteria</taxon>
        <taxon>Bacillati</taxon>
        <taxon>Bacillota</taxon>
        <taxon>Clostridia</taxon>
        <taxon>Lachnospirales</taxon>
        <taxon>Lachnospiraceae</taxon>
        <taxon>Roseburia</taxon>
    </lineage>
</organism>
<dbReference type="NCBIfam" id="TIGR00593">
    <property type="entry name" value="pola"/>
    <property type="match status" value="1"/>
</dbReference>
<dbReference type="FunFam" id="3.40.50.1010:FF:000001">
    <property type="entry name" value="DNA polymerase I"/>
    <property type="match status" value="1"/>
</dbReference>
<dbReference type="SUPFAM" id="SSF88723">
    <property type="entry name" value="PIN domain-like"/>
    <property type="match status" value="1"/>
</dbReference>
<dbReference type="InterPro" id="IPR036279">
    <property type="entry name" value="5-3_exonuclease_C_sf"/>
</dbReference>
<evidence type="ECO:0000256" key="6">
    <source>
        <dbReference type="ARBA" id="ARBA00022705"/>
    </source>
</evidence>
<dbReference type="RefSeq" id="WP_154430282.1">
    <property type="nucleotide sequence ID" value="NZ_VUNI01000016.1"/>
</dbReference>
<evidence type="ECO:0000256" key="2">
    <source>
        <dbReference type="ARBA" id="ARBA00012417"/>
    </source>
</evidence>